<reference evidence="2 3" key="1">
    <citation type="submission" date="2024-03" db="EMBL/GenBank/DDBJ databases">
        <authorList>
            <person name="Gkanogiannis A."/>
            <person name="Becerra Lopez-Lavalle L."/>
        </authorList>
    </citation>
    <scope>NUCLEOTIDE SEQUENCE [LARGE SCALE GENOMIC DNA]</scope>
</reference>
<evidence type="ECO:0000313" key="3">
    <source>
        <dbReference type="Proteomes" id="UP001642487"/>
    </source>
</evidence>
<dbReference type="PANTHER" id="PTHR36363">
    <property type="entry name" value="OS04G0687200 PROTEIN"/>
    <property type="match status" value="1"/>
</dbReference>
<dbReference type="EMBL" id="OZ021744">
    <property type="protein sequence ID" value="CAK9311059.1"/>
    <property type="molecule type" value="Genomic_DNA"/>
</dbReference>
<feature type="region of interest" description="Disordered" evidence="1">
    <location>
        <begin position="184"/>
        <end position="211"/>
    </location>
</feature>
<organism evidence="2 3">
    <name type="scientific">Citrullus colocynthis</name>
    <name type="common">colocynth</name>
    <dbReference type="NCBI Taxonomy" id="252529"/>
    <lineage>
        <taxon>Eukaryota</taxon>
        <taxon>Viridiplantae</taxon>
        <taxon>Streptophyta</taxon>
        <taxon>Embryophyta</taxon>
        <taxon>Tracheophyta</taxon>
        <taxon>Spermatophyta</taxon>
        <taxon>Magnoliopsida</taxon>
        <taxon>eudicotyledons</taxon>
        <taxon>Gunneridae</taxon>
        <taxon>Pentapetalae</taxon>
        <taxon>rosids</taxon>
        <taxon>fabids</taxon>
        <taxon>Cucurbitales</taxon>
        <taxon>Cucurbitaceae</taxon>
        <taxon>Benincaseae</taxon>
        <taxon>Citrullus</taxon>
    </lineage>
</organism>
<protein>
    <submittedName>
        <fullName evidence="2">Uncharacterized protein</fullName>
    </submittedName>
</protein>
<gene>
    <name evidence="2" type="ORF">CITCOLO1_LOCUS2707</name>
</gene>
<dbReference type="Proteomes" id="UP001642487">
    <property type="component" value="Chromosome 10"/>
</dbReference>
<name>A0ABP0XSB4_9ROSI</name>
<accession>A0ABP0XSB4</accession>
<evidence type="ECO:0000256" key="1">
    <source>
        <dbReference type="SAM" id="MobiDB-lite"/>
    </source>
</evidence>
<sequence>MVNLETQSRQHTPISKDRNLQALNIIIQLHFEKNLEKKLAIRSPKERAPQAFSALHLSGPLSSRLKYRHCWIPIALLSISDLSFYVSVAQTVRYINGFKFFQRRQTNFNRSSFYLRLRCCSVMAPTRIPPSFFASRPLWPAAGRIPSIFIWQSPPDVRRFGPNLRPNFQAPPWNQALHRSQLPFLHQRSPPPPRNRSTKKPSSPTEIPLSALFSPPTVEPILCSVRTTAIGRS</sequence>
<keyword evidence="3" id="KW-1185">Reference proteome</keyword>
<proteinExistence type="predicted"/>
<evidence type="ECO:0000313" key="2">
    <source>
        <dbReference type="EMBL" id="CAK9311059.1"/>
    </source>
</evidence>
<dbReference type="PANTHER" id="PTHR36363:SF1">
    <property type="entry name" value="OS04G0687200 PROTEIN"/>
    <property type="match status" value="1"/>
</dbReference>